<proteinExistence type="predicted"/>
<comment type="caution">
    <text evidence="15">The sequence shown here is derived from an EMBL/GenBank/DDBJ whole genome shotgun (WGS) entry which is preliminary data.</text>
</comment>
<accession>A0A2V5KBJ6</accession>
<keyword evidence="6" id="KW-0788">Thiol protease</keyword>
<reference evidence="15 16" key="1">
    <citation type="submission" date="2018-05" db="EMBL/GenBank/DDBJ databases">
        <title>Paenibacillus flagellatus sp. nov., isolated from selenium mineral soil.</title>
        <authorList>
            <person name="Dai X."/>
        </authorList>
    </citation>
    <scope>NUCLEOTIDE SEQUENCE [LARGE SCALE GENOMIC DNA]</scope>
    <source>
        <strain evidence="15 16">DXL2</strain>
    </source>
</reference>
<feature type="transmembrane region" description="Helical" evidence="11">
    <location>
        <begin position="55"/>
        <end position="73"/>
    </location>
</feature>
<dbReference type="Proteomes" id="UP000247476">
    <property type="component" value="Unassembled WGS sequence"/>
</dbReference>
<evidence type="ECO:0000313" key="15">
    <source>
        <dbReference type="EMBL" id="PYI56332.1"/>
    </source>
</evidence>
<dbReference type="PROSITE" id="PS00889">
    <property type="entry name" value="CNMP_BINDING_2"/>
    <property type="match status" value="1"/>
</dbReference>
<dbReference type="GO" id="GO:0008234">
    <property type="term" value="F:cysteine-type peptidase activity"/>
    <property type="evidence" value="ECO:0007669"/>
    <property type="project" value="UniProtKB-KW"/>
</dbReference>
<evidence type="ECO:0000256" key="2">
    <source>
        <dbReference type="ARBA" id="ARBA00022448"/>
    </source>
</evidence>
<dbReference type="Pfam" id="PF00664">
    <property type="entry name" value="ABC_membrane"/>
    <property type="match status" value="1"/>
</dbReference>
<dbReference type="InterPro" id="IPR018488">
    <property type="entry name" value="cNMP-bd_CS"/>
</dbReference>
<sequence>MKRFLFSLYRRFMRYSSVYMTSRRPACKDSASRPKETGKKMLWKTIVAMVRSSPLWLFLIVLGAIIDIAFRYLSSLSYRYLIDLALLPRDGKALAIIIGALLVLGSINVLAGLAGDYAKARLGSTFLFDYRLRLFEHMQRQSQRFYERFGVGELLARYTDDIPSIQSAVLSIVTTGFLSVASVVAGLSILFAMEWRLTLIVAAGSALLFVPYRMLKSRSVALGRDYYRHLDRFNETIDENVKAYRVVRAFDLRRSMREKVEENLRAMLSVGVRRQFANSNLTRLPMLAVSILTAVILACGSYLTFEGSLTIGEFIAYNSVFFTVGTSMFGAASVLPYALSARTSLERLRQAMDWEPDVIERDGSELPPVRAEVSLRDVTFAYTPGEPVLHRLNLAVPIGGLTSIVGPSGSGKSTVLQLLMRFADPQSGAVTYDGHDLKEVRYDSLLRQIGVVFQDSVLFHASVRDNIRVGKPDASEADIVEAARAAGIHETIVGFRDGYDTFVRQYGDSLSGGQRQRIALARALLRKPRILFLDEATSALDPDTERSVNETIVALGRDMAIVSVTHRLAYAALSDRIVVLDRGTVVESGTHEQLLERDGPYRLMWEKQQGFQMVHGGGSARVQSDRLRRLPFFRGIGSEALEELSGLFVTEKFDAGATVVEQGDQGDKFYLIARGKVEVWITAATGERRKAATLEDGDHFGEIALMQHIPRTATVVTAAPSWFLSLSYDRFHPLLLRYPAIREELEATLRSRMQRRDS</sequence>
<dbReference type="SUPFAM" id="SSF52540">
    <property type="entry name" value="P-loop containing nucleoside triphosphate hydrolases"/>
    <property type="match status" value="1"/>
</dbReference>
<protein>
    <recommendedName>
        <fullName evidence="17">ABC transporter ATP-binding protein</fullName>
    </recommendedName>
</protein>
<keyword evidence="10" id="KW-0010">Activator</keyword>
<dbReference type="InterPro" id="IPR036640">
    <property type="entry name" value="ABC1_TM_sf"/>
</dbReference>
<dbReference type="GO" id="GO:0005886">
    <property type="term" value="C:plasma membrane"/>
    <property type="evidence" value="ECO:0007669"/>
    <property type="project" value="UniProtKB-SubCell"/>
</dbReference>
<dbReference type="Gene3D" id="3.40.50.300">
    <property type="entry name" value="P-loop containing nucleotide triphosphate hydrolases"/>
    <property type="match status" value="1"/>
</dbReference>
<dbReference type="PROSITE" id="PS00211">
    <property type="entry name" value="ABC_TRANSPORTER_1"/>
    <property type="match status" value="1"/>
</dbReference>
<gene>
    <name evidence="15" type="ORF">DLM86_04960</name>
</gene>
<feature type="transmembrane region" description="Helical" evidence="11">
    <location>
        <begin position="315"/>
        <end position="339"/>
    </location>
</feature>
<evidence type="ECO:0008006" key="17">
    <source>
        <dbReference type="Google" id="ProtNLM"/>
    </source>
</evidence>
<dbReference type="InterPro" id="IPR000595">
    <property type="entry name" value="cNMP-bd_dom"/>
</dbReference>
<dbReference type="PROSITE" id="PS50893">
    <property type="entry name" value="ABC_TRANSPORTER_2"/>
    <property type="match status" value="1"/>
</dbReference>
<dbReference type="PANTHER" id="PTHR43394:SF1">
    <property type="entry name" value="ATP-BINDING CASSETTE SUB-FAMILY B MEMBER 10, MITOCHONDRIAL"/>
    <property type="match status" value="1"/>
</dbReference>
<dbReference type="PANTHER" id="PTHR43394">
    <property type="entry name" value="ATP-DEPENDENT PERMEASE MDL1, MITOCHONDRIAL"/>
    <property type="match status" value="1"/>
</dbReference>
<feature type="transmembrane region" description="Helical" evidence="11">
    <location>
        <begin position="197"/>
        <end position="215"/>
    </location>
</feature>
<dbReference type="InterPro" id="IPR011527">
    <property type="entry name" value="ABC1_TM_dom"/>
</dbReference>
<dbReference type="PROSITE" id="PS00888">
    <property type="entry name" value="CNMP_BINDING_1"/>
    <property type="match status" value="1"/>
</dbReference>
<dbReference type="GO" id="GO:0005524">
    <property type="term" value="F:ATP binding"/>
    <property type="evidence" value="ECO:0007669"/>
    <property type="project" value="UniProtKB-KW"/>
</dbReference>
<keyword evidence="3" id="KW-1003">Cell membrane</keyword>
<evidence type="ECO:0000256" key="6">
    <source>
        <dbReference type="ARBA" id="ARBA00022807"/>
    </source>
</evidence>
<dbReference type="CDD" id="cd00038">
    <property type="entry name" value="CAP_ED"/>
    <property type="match status" value="1"/>
</dbReference>
<dbReference type="PRINTS" id="PR00103">
    <property type="entry name" value="CAMPKINASE"/>
</dbReference>
<evidence type="ECO:0000313" key="16">
    <source>
        <dbReference type="Proteomes" id="UP000247476"/>
    </source>
</evidence>
<evidence type="ECO:0000259" key="14">
    <source>
        <dbReference type="PROSITE" id="PS50929"/>
    </source>
</evidence>
<dbReference type="AlphaFoldDB" id="A0A2V5KBJ6"/>
<dbReference type="GO" id="GO:0015421">
    <property type="term" value="F:ABC-type oligopeptide transporter activity"/>
    <property type="evidence" value="ECO:0007669"/>
    <property type="project" value="TreeGrafter"/>
</dbReference>
<organism evidence="15 16">
    <name type="scientific">Paenibacillus flagellatus</name>
    <dbReference type="NCBI Taxonomy" id="2211139"/>
    <lineage>
        <taxon>Bacteria</taxon>
        <taxon>Bacillati</taxon>
        <taxon>Bacillota</taxon>
        <taxon>Bacilli</taxon>
        <taxon>Bacillales</taxon>
        <taxon>Paenibacillaceae</taxon>
        <taxon>Paenibacillus</taxon>
    </lineage>
</organism>
<evidence type="ECO:0000256" key="3">
    <source>
        <dbReference type="ARBA" id="ARBA00022475"/>
    </source>
</evidence>
<dbReference type="EMBL" id="QJVJ01000002">
    <property type="protein sequence ID" value="PYI56332.1"/>
    <property type="molecule type" value="Genomic_DNA"/>
</dbReference>
<dbReference type="Gene3D" id="1.20.1560.10">
    <property type="entry name" value="ABC transporter type 1, transmembrane domain"/>
    <property type="match status" value="1"/>
</dbReference>
<keyword evidence="6" id="KW-0645">Protease</keyword>
<dbReference type="Pfam" id="PF00027">
    <property type="entry name" value="cNMP_binding"/>
    <property type="match status" value="1"/>
</dbReference>
<dbReference type="PROSITE" id="PS50929">
    <property type="entry name" value="ABC_TM1F"/>
    <property type="match status" value="1"/>
</dbReference>
<comment type="subcellular location">
    <subcellularLocation>
        <location evidence="1">Cell membrane</location>
        <topology evidence="1">Multi-pass membrane protein</topology>
    </subcellularLocation>
</comment>
<feature type="domain" description="ABC transporter" evidence="13">
    <location>
        <begin position="373"/>
        <end position="607"/>
    </location>
</feature>
<evidence type="ECO:0000256" key="7">
    <source>
        <dbReference type="ARBA" id="ARBA00022840"/>
    </source>
</evidence>
<evidence type="ECO:0000259" key="12">
    <source>
        <dbReference type="PROSITE" id="PS50042"/>
    </source>
</evidence>
<keyword evidence="4 11" id="KW-0812">Transmembrane</keyword>
<feature type="domain" description="Cyclic nucleotide-binding" evidence="12">
    <location>
        <begin position="632"/>
        <end position="752"/>
    </location>
</feature>
<feature type="transmembrane region" description="Helical" evidence="11">
    <location>
        <begin position="93"/>
        <end position="114"/>
    </location>
</feature>
<evidence type="ECO:0000256" key="1">
    <source>
        <dbReference type="ARBA" id="ARBA00004651"/>
    </source>
</evidence>
<dbReference type="InterPro" id="IPR018490">
    <property type="entry name" value="cNMP-bd_dom_sf"/>
</dbReference>
<dbReference type="InterPro" id="IPR017871">
    <property type="entry name" value="ABC_transporter-like_CS"/>
</dbReference>
<evidence type="ECO:0000256" key="9">
    <source>
        <dbReference type="ARBA" id="ARBA00023136"/>
    </source>
</evidence>
<keyword evidence="2" id="KW-0813">Transport</keyword>
<keyword evidence="6" id="KW-0378">Hydrolase</keyword>
<evidence type="ECO:0000256" key="8">
    <source>
        <dbReference type="ARBA" id="ARBA00022989"/>
    </source>
</evidence>
<evidence type="ECO:0000256" key="10">
    <source>
        <dbReference type="ARBA" id="ARBA00023159"/>
    </source>
</evidence>
<dbReference type="FunFam" id="3.40.50.300:FF:000299">
    <property type="entry name" value="ABC transporter ATP-binding protein/permease"/>
    <property type="match status" value="1"/>
</dbReference>
<dbReference type="SMART" id="SM00382">
    <property type="entry name" value="AAA"/>
    <property type="match status" value="1"/>
</dbReference>
<evidence type="ECO:0000256" key="11">
    <source>
        <dbReference type="SAM" id="Phobius"/>
    </source>
</evidence>
<dbReference type="SUPFAM" id="SSF51206">
    <property type="entry name" value="cAMP-binding domain-like"/>
    <property type="match status" value="1"/>
</dbReference>
<keyword evidence="9 11" id="KW-0472">Membrane</keyword>
<evidence type="ECO:0000256" key="5">
    <source>
        <dbReference type="ARBA" id="ARBA00022741"/>
    </source>
</evidence>
<dbReference type="InterPro" id="IPR003593">
    <property type="entry name" value="AAA+_ATPase"/>
</dbReference>
<keyword evidence="5" id="KW-0547">Nucleotide-binding</keyword>
<dbReference type="InterPro" id="IPR014710">
    <property type="entry name" value="RmlC-like_jellyroll"/>
</dbReference>
<keyword evidence="16" id="KW-1185">Reference proteome</keyword>
<keyword evidence="8 11" id="KW-1133">Transmembrane helix</keyword>
<feature type="domain" description="ABC transmembrane type-1" evidence="14">
    <location>
        <begin position="58"/>
        <end position="340"/>
    </location>
</feature>
<name>A0A2V5KBJ6_9BACL</name>
<feature type="transmembrane region" description="Helical" evidence="11">
    <location>
        <begin position="167"/>
        <end position="191"/>
    </location>
</feature>
<evidence type="ECO:0000259" key="13">
    <source>
        <dbReference type="PROSITE" id="PS50893"/>
    </source>
</evidence>
<feature type="transmembrane region" description="Helical" evidence="11">
    <location>
        <begin position="284"/>
        <end position="303"/>
    </location>
</feature>
<dbReference type="InterPro" id="IPR039421">
    <property type="entry name" value="Type_1_exporter"/>
</dbReference>
<dbReference type="InterPro" id="IPR003439">
    <property type="entry name" value="ABC_transporter-like_ATP-bd"/>
</dbReference>
<dbReference type="PROSITE" id="PS50042">
    <property type="entry name" value="CNMP_BINDING_3"/>
    <property type="match status" value="1"/>
</dbReference>
<dbReference type="CDD" id="cd07346">
    <property type="entry name" value="ABC_6TM_exporters"/>
    <property type="match status" value="1"/>
</dbReference>
<dbReference type="Gene3D" id="2.60.120.10">
    <property type="entry name" value="Jelly Rolls"/>
    <property type="match status" value="1"/>
</dbReference>
<dbReference type="Pfam" id="PF00005">
    <property type="entry name" value="ABC_tran"/>
    <property type="match status" value="1"/>
</dbReference>
<keyword evidence="7" id="KW-0067">ATP-binding</keyword>
<dbReference type="InterPro" id="IPR027417">
    <property type="entry name" value="P-loop_NTPase"/>
</dbReference>
<dbReference type="GO" id="GO:0016887">
    <property type="term" value="F:ATP hydrolysis activity"/>
    <property type="evidence" value="ECO:0007669"/>
    <property type="project" value="InterPro"/>
</dbReference>
<dbReference type="SMART" id="SM00100">
    <property type="entry name" value="cNMP"/>
    <property type="match status" value="1"/>
</dbReference>
<evidence type="ECO:0000256" key="4">
    <source>
        <dbReference type="ARBA" id="ARBA00022692"/>
    </source>
</evidence>
<dbReference type="SUPFAM" id="SSF90123">
    <property type="entry name" value="ABC transporter transmembrane region"/>
    <property type="match status" value="1"/>
</dbReference>